<dbReference type="Gene3D" id="2.30.30.40">
    <property type="entry name" value="SH3 Domains"/>
    <property type="match status" value="1"/>
</dbReference>
<dbReference type="Proteomes" id="UP000762676">
    <property type="component" value="Unassembled WGS sequence"/>
</dbReference>
<feature type="compositionally biased region" description="Low complexity" evidence="5">
    <location>
        <begin position="188"/>
        <end position="200"/>
    </location>
</feature>
<sequence length="344" mass="36778">MPALVYFTAMLDLNQPAVRAAAFCMFTFGATLICVHLQPPCCNLLSARPTNGTKSRRTKEVDGTSRAHSQGCGGVVYYCLLCECLTVSHLRRREASCAVYARALRDYSNIYDPGSLTFKEGDIITVLEQRTDGIWRGYVVQEGRMAKTGMFPANHVALVDSKVFRQAAQCGQMYSQVPDLLPRGPPYSSSGNISSSSGVGHPLLTNSSTVAGLAAHTTGGSDRGSLGSSGTDDSSSCYSSGGHHSQQQLQQQPQPSSLPYPPPPSSLLPAALGGGGFMPPRSPLSRDSSPKRLAQIDILEFGRTPGAVPHFTPSCYNGTLKWHDSASSSVFSQANYHSTIHMIL</sequence>
<dbReference type="InterPro" id="IPR033635">
    <property type="entry name" value="ANKS1/Caskin"/>
</dbReference>
<accession>A0AAV4EDW4</accession>
<feature type="compositionally biased region" description="Pro residues" evidence="5">
    <location>
        <begin position="256"/>
        <end position="266"/>
    </location>
</feature>
<dbReference type="PRINTS" id="PR00452">
    <property type="entry name" value="SH3DOMAIN"/>
</dbReference>
<keyword evidence="8" id="KW-1185">Reference proteome</keyword>
<feature type="region of interest" description="Disordered" evidence="5">
    <location>
        <begin position="214"/>
        <end position="290"/>
    </location>
</feature>
<dbReference type="EMBL" id="BMAT01003620">
    <property type="protein sequence ID" value="GFR58691.1"/>
    <property type="molecule type" value="Genomic_DNA"/>
</dbReference>
<dbReference type="PROSITE" id="PS50002">
    <property type="entry name" value="SH3"/>
    <property type="match status" value="1"/>
</dbReference>
<dbReference type="PANTHER" id="PTHR24174:SF16">
    <property type="entry name" value="CASKIN-2"/>
    <property type="match status" value="1"/>
</dbReference>
<feature type="domain" description="SH3" evidence="6">
    <location>
        <begin position="96"/>
        <end position="161"/>
    </location>
</feature>
<proteinExistence type="predicted"/>
<name>A0AAV4EDW4_9GAST</name>
<dbReference type="InterPro" id="IPR036028">
    <property type="entry name" value="SH3-like_dom_sf"/>
</dbReference>
<dbReference type="SMART" id="SM00326">
    <property type="entry name" value="SH3"/>
    <property type="match status" value="1"/>
</dbReference>
<evidence type="ECO:0000256" key="2">
    <source>
        <dbReference type="ARBA" id="ARBA00022737"/>
    </source>
</evidence>
<evidence type="ECO:0000256" key="3">
    <source>
        <dbReference type="ARBA" id="ARBA00023043"/>
    </source>
</evidence>
<evidence type="ECO:0000259" key="6">
    <source>
        <dbReference type="PROSITE" id="PS50002"/>
    </source>
</evidence>
<dbReference type="AlphaFoldDB" id="A0AAV4EDW4"/>
<keyword evidence="3" id="KW-0040">ANK repeat</keyword>
<reference evidence="7 8" key="1">
    <citation type="journal article" date="2021" name="Elife">
        <title>Chloroplast acquisition without the gene transfer in kleptoplastic sea slugs, Plakobranchus ocellatus.</title>
        <authorList>
            <person name="Maeda T."/>
            <person name="Takahashi S."/>
            <person name="Yoshida T."/>
            <person name="Shimamura S."/>
            <person name="Takaki Y."/>
            <person name="Nagai Y."/>
            <person name="Toyoda A."/>
            <person name="Suzuki Y."/>
            <person name="Arimoto A."/>
            <person name="Ishii H."/>
            <person name="Satoh N."/>
            <person name="Nishiyama T."/>
            <person name="Hasebe M."/>
            <person name="Maruyama T."/>
            <person name="Minagawa J."/>
            <person name="Obokata J."/>
            <person name="Shigenobu S."/>
        </authorList>
    </citation>
    <scope>NUCLEOTIDE SEQUENCE [LARGE SCALE GENOMIC DNA]</scope>
</reference>
<feature type="compositionally biased region" description="Low complexity" evidence="5">
    <location>
        <begin position="219"/>
        <end position="255"/>
    </location>
</feature>
<evidence type="ECO:0000313" key="8">
    <source>
        <dbReference type="Proteomes" id="UP000762676"/>
    </source>
</evidence>
<comment type="caution">
    <text evidence="7">The sequence shown here is derived from an EMBL/GenBank/DDBJ whole genome shotgun (WGS) entry which is preliminary data.</text>
</comment>
<gene>
    <name evidence="7" type="ORF">ElyMa_001773900</name>
</gene>
<keyword evidence="2" id="KW-0677">Repeat</keyword>
<protein>
    <submittedName>
        <fullName evidence="7">Caskin-2</fullName>
    </submittedName>
</protein>
<evidence type="ECO:0000256" key="4">
    <source>
        <dbReference type="PROSITE-ProRule" id="PRU00192"/>
    </source>
</evidence>
<evidence type="ECO:0000256" key="1">
    <source>
        <dbReference type="ARBA" id="ARBA00022443"/>
    </source>
</evidence>
<dbReference type="Pfam" id="PF07653">
    <property type="entry name" value="SH3_2"/>
    <property type="match status" value="1"/>
</dbReference>
<evidence type="ECO:0000313" key="7">
    <source>
        <dbReference type="EMBL" id="GFR58691.1"/>
    </source>
</evidence>
<organism evidence="7 8">
    <name type="scientific">Elysia marginata</name>
    <dbReference type="NCBI Taxonomy" id="1093978"/>
    <lineage>
        <taxon>Eukaryota</taxon>
        <taxon>Metazoa</taxon>
        <taxon>Spiralia</taxon>
        <taxon>Lophotrochozoa</taxon>
        <taxon>Mollusca</taxon>
        <taxon>Gastropoda</taxon>
        <taxon>Heterobranchia</taxon>
        <taxon>Euthyneura</taxon>
        <taxon>Panpulmonata</taxon>
        <taxon>Sacoglossa</taxon>
        <taxon>Placobranchoidea</taxon>
        <taxon>Plakobranchidae</taxon>
        <taxon>Elysia</taxon>
    </lineage>
</organism>
<dbReference type="SUPFAM" id="SSF50044">
    <property type="entry name" value="SH3-domain"/>
    <property type="match status" value="1"/>
</dbReference>
<feature type="region of interest" description="Disordered" evidence="5">
    <location>
        <begin position="181"/>
        <end position="201"/>
    </location>
</feature>
<evidence type="ECO:0000256" key="5">
    <source>
        <dbReference type="SAM" id="MobiDB-lite"/>
    </source>
</evidence>
<keyword evidence="1 4" id="KW-0728">SH3 domain</keyword>
<dbReference type="PANTHER" id="PTHR24174">
    <property type="entry name" value="ANKYRIN REPEAT AND STERILE ALPHA MOTIF DOMAIN-CONTAINING PROTEIN 1"/>
    <property type="match status" value="1"/>
</dbReference>
<dbReference type="InterPro" id="IPR001452">
    <property type="entry name" value="SH3_domain"/>
</dbReference>